<dbReference type="InterPro" id="IPR003593">
    <property type="entry name" value="AAA+_ATPase"/>
</dbReference>
<dbReference type="Proteomes" id="UP001156389">
    <property type="component" value="Unassembled WGS sequence"/>
</dbReference>
<evidence type="ECO:0000256" key="1">
    <source>
        <dbReference type="SAM" id="Coils"/>
    </source>
</evidence>
<dbReference type="EMBL" id="JAJAGO010000005">
    <property type="protein sequence ID" value="MCT2590799.1"/>
    <property type="molecule type" value="Genomic_DNA"/>
</dbReference>
<comment type="caution">
    <text evidence="4">The sequence shown here is derived from an EMBL/GenBank/DDBJ whole genome shotgun (WGS) entry which is preliminary data.</text>
</comment>
<keyword evidence="5" id="KW-1185">Reference proteome</keyword>
<reference evidence="4 5" key="1">
    <citation type="submission" date="2021-10" db="EMBL/GenBank/DDBJ databases">
        <title>Streptomyces gossypii sp. nov., isolated from soil collected from cotton field.</title>
        <authorList>
            <person name="Ge X."/>
            <person name="Chen X."/>
            <person name="Liu W."/>
        </authorList>
    </citation>
    <scope>NUCLEOTIDE SEQUENCE [LARGE SCALE GENOMIC DNA]</scope>
    <source>
        <strain evidence="4 5">N2-109</strain>
    </source>
</reference>
<evidence type="ECO:0000313" key="4">
    <source>
        <dbReference type="EMBL" id="MCT2590799.1"/>
    </source>
</evidence>
<evidence type="ECO:0000313" key="5">
    <source>
        <dbReference type="Proteomes" id="UP001156389"/>
    </source>
</evidence>
<dbReference type="PANTHER" id="PTHR47691">
    <property type="entry name" value="REGULATOR-RELATED"/>
    <property type="match status" value="1"/>
</dbReference>
<dbReference type="Gene3D" id="3.40.50.300">
    <property type="entry name" value="P-loop containing nucleotide triphosphate hydrolases"/>
    <property type="match status" value="1"/>
</dbReference>
<dbReference type="InterPro" id="IPR011990">
    <property type="entry name" value="TPR-like_helical_dom_sf"/>
</dbReference>
<dbReference type="RefSeq" id="WP_260218113.1">
    <property type="nucleotide sequence ID" value="NZ_JAJAGO010000005.1"/>
</dbReference>
<feature type="domain" description="AAA+ ATPase" evidence="3">
    <location>
        <begin position="38"/>
        <end position="193"/>
    </location>
</feature>
<dbReference type="SUPFAM" id="SSF48452">
    <property type="entry name" value="TPR-like"/>
    <property type="match status" value="1"/>
</dbReference>
<name>A0ABT2JU34_9ACTN</name>
<protein>
    <recommendedName>
        <fullName evidence="3">AAA+ ATPase domain-containing protein</fullName>
    </recommendedName>
</protein>
<dbReference type="PANTHER" id="PTHR47691:SF3">
    <property type="entry name" value="HTH-TYPE TRANSCRIPTIONAL REGULATOR RV0890C-RELATED"/>
    <property type="match status" value="1"/>
</dbReference>
<dbReference type="InterPro" id="IPR027417">
    <property type="entry name" value="P-loop_NTPase"/>
</dbReference>
<feature type="region of interest" description="Disordered" evidence="2">
    <location>
        <begin position="636"/>
        <end position="667"/>
    </location>
</feature>
<feature type="compositionally biased region" description="Basic and acidic residues" evidence="2">
    <location>
        <begin position="644"/>
        <end position="667"/>
    </location>
</feature>
<keyword evidence="1" id="KW-0175">Coiled coil</keyword>
<dbReference type="Gene3D" id="1.25.40.10">
    <property type="entry name" value="Tetratricopeptide repeat domain"/>
    <property type="match status" value="1"/>
</dbReference>
<evidence type="ECO:0000256" key="2">
    <source>
        <dbReference type="SAM" id="MobiDB-lite"/>
    </source>
</evidence>
<proteinExistence type="predicted"/>
<feature type="coiled-coil region" evidence="1">
    <location>
        <begin position="553"/>
        <end position="583"/>
    </location>
</feature>
<dbReference type="SMART" id="SM00382">
    <property type="entry name" value="AAA"/>
    <property type="match status" value="1"/>
</dbReference>
<sequence>MAYEIPPEVPHFVDREGQQALAFQAVAERGEQHGPTSRPLCLALSGLAGVGKTELGLLIARAQRQHYPDDTLYVDLDDLRRDGAVDVLDALGMLLRGLRVEPEQWGLAFQDRCRAYWSRTDGKRLIVIVDNVRYGSEAVPLLPASGASLVIMMSHGPLHDLEHGATVPLPLDPLDDDDARELLTRLVDPGDRRLSAEPEAVTGLVHLCSGLPAAVRVAGHWMRKHGRRPLSRLLAELTTELQGKGLPVVERVWDAAYRELTPDAALLYRSLPLAPGPTFSPESAAALLDRGRDAADDALDELEAAGLLDTRDVLHTRDGRMRLPGLLRAHAERRARQDGNAQESGDTRTRIVRWYLRQAQRADALAAGSRLTVAGLVPPLPSAPDVQFERAAQAYHWLENERHALYGCVRLAYASGADAEVVALCEPLWTHFLDHPHHADTVDAFGTGVASAQRAGLLPALVRMRCQRARPLWEQERFEEAANELDQAGGAAEALPATFGDRDKLRASVMEFRGMLLSAQGDWAGAAELFRASRETHRAIPNPYGVMLQTYRLGQATAELGRLEQAAELLEEAHATAAALDRARMTARTGFALAGVLRRIGQPARARELYLESLGSARARGSGQDEARTLDALAALAQEDGNEAEAREHREAARAARERNTADEGAG</sequence>
<dbReference type="PRINTS" id="PR00364">
    <property type="entry name" value="DISEASERSIST"/>
</dbReference>
<evidence type="ECO:0000259" key="3">
    <source>
        <dbReference type="SMART" id="SM00382"/>
    </source>
</evidence>
<gene>
    <name evidence="4" type="ORF">LHJ74_12900</name>
</gene>
<dbReference type="SUPFAM" id="SSF52540">
    <property type="entry name" value="P-loop containing nucleoside triphosphate hydrolases"/>
    <property type="match status" value="1"/>
</dbReference>
<organism evidence="4 5">
    <name type="scientific">Streptomyces gossypii</name>
    <dbReference type="NCBI Taxonomy" id="2883101"/>
    <lineage>
        <taxon>Bacteria</taxon>
        <taxon>Bacillati</taxon>
        <taxon>Actinomycetota</taxon>
        <taxon>Actinomycetes</taxon>
        <taxon>Kitasatosporales</taxon>
        <taxon>Streptomycetaceae</taxon>
        <taxon>Streptomyces</taxon>
    </lineage>
</organism>
<accession>A0ABT2JU34</accession>